<dbReference type="PANTHER" id="PTHR43744">
    <property type="entry name" value="ABC TRANSPORTER PERMEASE PROTEIN MG189-RELATED-RELATED"/>
    <property type="match status" value="1"/>
</dbReference>
<organism evidence="9 10">
    <name type="scientific">Fusicatenibacter faecihominis</name>
    <dbReference type="NCBI Taxonomy" id="2881276"/>
    <lineage>
        <taxon>Bacteria</taxon>
        <taxon>Bacillati</taxon>
        <taxon>Bacillota</taxon>
        <taxon>Clostridia</taxon>
        <taxon>Lachnospirales</taxon>
        <taxon>Lachnospiraceae</taxon>
        <taxon>Fusicatenibacter</taxon>
    </lineage>
</organism>
<comment type="subcellular location">
    <subcellularLocation>
        <location evidence="1 7">Cell membrane</location>
        <topology evidence="1 7">Multi-pass membrane protein</topology>
    </subcellularLocation>
</comment>
<dbReference type="CDD" id="cd06261">
    <property type="entry name" value="TM_PBP2"/>
    <property type="match status" value="1"/>
</dbReference>
<dbReference type="PANTHER" id="PTHR43744:SF2">
    <property type="entry name" value="ARABINOOLIGOSACCHARIDES TRANSPORT SYSTEM PERMEASE PROTEIN ARAQ"/>
    <property type="match status" value="1"/>
</dbReference>
<dbReference type="InterPro" id="IPR000515">
    <property type="entry name" value="MetI-like"/>
</dbReference>
<comment type="similarity">
    <text evidence="7">Belongs to the binding-protein-dependent transport system permease family.</text>
</comment>
<evidence type="ECO:0000259" key="8">
    <source>
        <dbReference type="PROSITE" id="PS50928"/>
    </source>
</evidence>
<dbReference type="InterPro" id="IPR035906">
    <property type="entry name" value="MetI-like_sf"/>
</dbReference>
<keyword evidence="5 7" id="KW-1133">Transmembrane helix</keyword>
<evidence type="ECO:0000313" key="10">
    <source>
        <dbReference type="Proteomes" id="UP001197875"/>
    </source>
</evidence>
<evidence type="ECO:0000256" key="6">
    <source>
        <dbReference type="ARBA" id="ARBA00023136"/>
    </source>
</evidence>
<accession>A0AAE3J4H7</accession>
<evidence type="ECO:0000256" key="7">
    <source>
        <dbReference type="RuleBase" id="RU363032"/>
    </source>
</evidence>
<dbReference type="Proteomes" id="UP001197875">
    <property type="component" value="Unassembled WGS sequence"/>
</dbReference>
<feature type="domain" description="ABC transmembrane type-1" evidence="8">
    <location>
        <begin position="66"/>
        <end position="255"/>
    </location>
</feature>
<feature type="transmembrane region" description="Helical" evidence="7">
    <location>
        <begin position="101"/>
        <end position="122"/>
    </location>
</feature>
<dbReference type="RefSeq" id="WP_227614041.1">
    <property type="nucleotide sequence ID" value="NZ_JAJEPR010000002.1"/>
</dbReference>
<feature type="transmembrane region" description="Helical" evidence="7">
    <location>
        <begin position="134"/>
        <end position="151"/>
    </location>
</feature>
<keyword evidence="6 7" id="KW-0472">Membrane</keyword>
<feature type="transmembrane region" description="Helical" evidence="7">
    <location>
        <begin position="70"/>
        <end position="89"/>
    </location>
</feature>
<name>A0AAE3J4H7_9FIRM</name>
<dbReference type="SUPFAM" id="SSF161098">
    <property type="entry name" value="MetI-like"/>
    <property type="match status" value="1"/>
</dbReference>
<evidence type="ECO:0000256" key="5">
    <source>
        <dbReference type="ARBA" id="ARBA00022989"/>
    </source>
</evidence>
<dbReference type="GO" id="GO:0055085">
    <property type="term" value="P:transmembrane transport"/>
    <property type="evidence" value="ECO:0007669"/>
    <property type="project" value="InterPro"/>
</dbReference>
<proteinExistence type="inferred from homology"/>
<dbReference type="AlphaFoldDB" id="A0AAE3J4H7"/>
<dbReference type="Gene3D" id="1.10.3720.10">
    <property type="entry name" value="MetI-like"/>
    <property type="match status" value="1"/>
</dbReference>
<evidence type="ECO:0000256" key="2">
    <source>
        <dbReference type="ARBA" id="ARBA00022448"/>
    </source>
</evidence>
<keyword evidence="2 7" id="KW-0813">Transport</keyword>
<keyword evidence="10" id="KW-1185">Reference proteome</keyword>
<evidence type="ECO:0000313" key="9">
    <source>
        <dbReference type="EMBL" id="MCC2188456.1"/>
    </source>
</evidence>
<gene>
    <name evidence="9" type="ORF">LKD71_01230</name>
</gene>
<dbReference type="Pfam" id="PF00528">
    <property type="entry name" value="BPD_transp_1"/>
    <property type="match status" value="1"/>
</dbReference>
<dbReference type="PROSITE" id="PS50928">
    <property type="entry name" value="ABC_TM1"/>
    <property type="match status" value="1"/>
</dbReference>
<protein>
    <submittedName>
        <fullName evidence="9">Carbohydrate ABC transporter permease</fullName>
    </submittedName>
</protein>
<dbReference type="EMBL" id="JAJEPR010000002">
    <property type="protein sequence ID" value="MCC2188456.1"/>
    <property type="molecule type" value="Genomic_DNA"/>
</dbReference>
<keyword evidence="4 7" id="KW-0812">Transmembrane</keyword>
<comment type="caution">
    <text evidence="9">The sequence shown here is derived from an EMBL/GenBank/DDBJ whole genome shotgun (WGS) entry which is preliminary data.</text>
</comment>
<sequence>MNKGKKAAMYIFLTICSLLSVFPLYYMACAATNKSVDVSRGKLIPGTYLVENFKTLIANQDLSRALWNSFRNATVLTLICLLVCSLAGYGFEIYHDKGKDIVFAILLTAMMVPFAAIMIPLFRMFSKLKMVNTMAAFMLPSISTPFMIMMFRQASRSFPHDIIEAARLDGLSEIGIFFRMFIPTMKSTYAAALIITFMNAWNNYMWPKVILQTNSSITMPMLVANLLSGYVVDYGMLMLGVLICTIPTVIIFFFFQKSFAEGITGAVK</sequence>
<keyword evidence="3" id="KW-1003">Cell membrane</keyword>
<evidence type="ECO:0000256" key="3">
    <source>
        <dbReference type="ARBA" id="ARBA00022475"/>
    </source>
</evidence>
<reference evidence="9 10" key="1">
    <citation type="submission" date="2021-10" db="EMBL/GenBank/DDBJ databases">
        <title>Anaerobic single-cell dispensing facilitates the cultivation of human gut bacteria.</title>
        <authorList>
            <person name="Afrizal A."/>
        </authorList>
    </citation>
    <scope>NUCLEOTIDE SEQUENCE [LARGE SCALE GENOMIC DNA]</scope>
    <source>
        <strain evidence="9 10">CLA-AA-H277</strain>
    </source>
</reference>
<feature type="transmembrane region" description="Helical" evidence="7">
    <location>
        <begin position="7"/>
        <end position="28"/>
    </location>
</feature>
<evidence type="ECO:0000256" key="1">
    <source>
        <dbReference type="ARBA" id="ARBA00004651"/>
    </source>
</evidence>
<feature type="transmembrane region" description="Helical" evidence="7">
    <location>
        <begin position="234"/>
        <end position="255"/>
    </location>
</feature>
<evidence type="ECO:0000256" key="4">
    <source>
        <dbReference type="ARBA" id="ARBA00022692"/>
    </source>
</evidence>
<dbReference type="GO" id="GO:0005886">
    <property type="term" value="C:plasma membrane"/>
    <property type="evidence" value="ECO:0007669"/>
    <property type="project" value="UniProtKB-SubCell"/>
</dbReference>